<dbReference type="Gene3D" id="3.40.1350.10">
    <property type="match status" value="1"/>
</dbReference>
<dbReference type="RefSeq" id="WP_187573354.1">
    <property type="nucleotide sequence ID" value="NZ_CP060731.1"/>
</dbReference>
<dbReference type="InterPro" id="IPR011856">
    <property type="entry name" value="tRNA_endonuc-like_dom_sf"/>
</dbReference>
<dbReference type="Pfam" id="PF02021">
    <property type="entry name" value="UPF0102"/>
    <property type="match status" value="1"/>
</dbReference>
<evidence type="ECO:0000313" key="4">
    <source>
        <dbReference type="Proteomes" id="UP000515838"/>
    </source>
</evidence>
<dbReference type="SUPFAM" id="SSF52980">
    <property type="entry name" value="Restriction endonuclease-like"/>
    <property type="match status" value="1"/>
</dbReference>
<dbReference type="NCBIfam" id="NF009150">
    <property type="entry name" value="PRK12497.1-3"/>
    <property type="match status" value="1"/>
</dbReference>
<evidence type="ECO:0000256" key="1">
    <source>
        <dbReference type="ARBA" id="ARBA00006738"/>
    </source>
</evidence>
<gene>
    <name evidence="3" type="ORF">IAE60_18525</name>
</gene>
<dbReference type="PANTHER" id="PTHR34039">
    <property type="entry name" value="UPF0102 PROTEIN YRAN"/>
    <property type="match status" value="1"/>
</dbReference>
<evidence type="ECO:0000313" key="3">
    <source>
        <dbReference type="EMBL" id="QNN77849.1"/>
    </source>
</evidence>
<comment type="similarity">
    <text evidence="1 2">Belongs to the UPF0102 family.</text>
</comment>
<dbReference type="InterPro" id="IPR003509">
    <property type="entry name" value="UPF0102_YraN-like"/>
</dbReference>
<dbReference type="InterPro" id="IPR011335">
    <property type="entry name" value="Restrct_endonuc-II-like"/>
</dbReference>
<dbReference type="PANTHER" id="PTHR34039:SF1">
    <property type="entry name" value="UPF0102 PROTEIN YRAN"/>
    <property type="match status" value="1"/>
</dbReference>
<organism evidence="3 4">
    <name type="scientific">Pseudoxanthomonas mexicana</name>
    <dbReference type="NCBI Taxonomy" id="128785"/>
    <lineage>
        <taxon>Bacteria</taxon>
        <taxon>Pseudomonadati</taxon>
        <taxon>Pseudomonadota</taxon>
        <taxon>Gammaproteobacteria</taxon>
        <taxon>Lysobacterales</taxon>
        <taxon>Lysobacteraceae</taxon>
        <taxon>Pseudoxanthomonas</taxon>
    </lineage>
</organism>
<dbReference type="AlphaFoldDB" id="A0A7G9TCM4"/>
<dbReference type="Proteomes" id="UP000515838">
    <property type="component" value="Chromosome"/>
</dbReference>
<reference evidence="3 4" key="1">
    <citation type="submission" date="2020-08" db="EMBL/GenBank/DDBJ databases">
        <title>Streptomycin Non-resistant strain, P. mexicana.</title>
        <authorList>
            <person name="Ganesh-Kumar S."/>
            <person name="Zhe T."/>
            <person name="Yu Z."/>
            <person name="Min Y."/>
        </authorList>
    </citation>
    <scope>NUCLEOTIDE SEQUENCE [LARGE SCALE GENOMIC DNA]</scope>
    <source>
        <strain evidence="3 4">GTZY2</strain>
    </source>
</reference>
<name>A0A7G9TCM4_PSEMX</name>
<sequence length="129" mass="14219">MAVDRRARGHAVEVAARDLLQRAGLTELATNANYRGGELDLVMQDATRSGTPTVVFVEVRYRQSQAFGGGMASIDTGKRRRLVHAAQRFLQDHPALADAPCRFDVIDAQGDPASPRLDWIRDAFRADEV</sequence>
<protein>
    <recommendedName>
        <fullName evidence="2">UPF0102 protein IAE60_18525</fullName>
    </recommendedName>
</protein>
<dbReference type="GeneID" id="81472992"/>
<dbReference type="HAMAP" id="MF_00048">
    <property type="entry name" value="UPF0102"/>
    <property type="match status" value="1"/>
</dbReference>
<dbReference type="NCBIfam" id="TIGR00252">
    <property type="entry name" value="YraN family protein"/>
    <property type="match status" value="1"/>
</dbReference>
<accession>A0A7G9TCM4</accession>
<evidence type="ECO:0000256" key="2">
    <source>
        <dbReference type="HAMAP-Rule" id="MF_00048"/>
    </source>
</evidence>
<proteinExistence type="inferred from homology"/>
<dbReference type="EMBL" id="CP060731">
    <property type="protein sequence ID" value="QNN77849.1"/>
    <property type="molecule type" value="Genomic_DNA"/>
</dbReference>
<dbReference type="GO" id="GO:0003676">
    <property type="term" value="F:nucleic acid binding"/>
    <property type="evidence" value="ECO:0007669"/>
    <property type="project" value="InterPro"/>
</dbReference>